<evidence type="ECO:0008006" key="4">
    <source>
        <dbReference type="Google" id="ProtNLM"/>
    </source>
</evidence>
<organism evidence="2 3">
    <name type="scientific">Eumeta variegata</name>
    <name type="common">Bagworm moth</name>
    <name type="synonym">Eumeta japonica</name>
    <dbReference type="NCBI Taxonomy" id="151549"/>
    <lineage>
        <taxon>Eukaryota</taxon>
        <taxon>Metazoa</taxon>
        <taxon>Ecdysozoa</taxon>
        <taxon>Arthropoda</taxon>
        <taxon>Hexapoda</taxon>
        <taxon>Insecta</taxon>
        <taxon>Pterygota</taxon>
        <taxon>Neoptera</taxon>
        <taxon>Endopterygota</taxon>
        <taxon>Lepidoptera</taxon>
        <taxon>Glossata</taxon>
        <taxon>Ditrysia</taxon>
        <taxon>Tineoidea</taxon>
        <taxon>Psychidae</taxon>
        <taxon>Oiketicinae</taxon>
        <taxon>Eumeta</taxon>
    </lineage>
</organism>
<dbReference type="EMBL" id="BGZK01000162">
    <property type="protein sequence ID" value="GBP24466.1"/>
    <property type="molecule type" value="Genomic_DNA"/>
</dbReference>
<dbReference type="AlphaFoldDB" id="A0A4C1UEU6"/>
<dbReference type="Proteomes" id="UP000299102">
    <property type="component" value="Unassembled WGS sequence"/>
</dbReference>
<comment type="caution">
    <text evidence="2">The sequence shown here is derived from an EMBL/GenBank/DDBJ whole genome shotgun (WGS) entry which is preliminary data.</text>
</comment>
<accession>A0A4C1UEU6</accession>
<keyword evidence="1" id="KW-0732">Signal</keyword>
<feature type="signal peptide" evidence="1">
    <location>
        <begin position="1"/>
        <end position="17"/>
    </location>
</feature>
<evidence type="ECO:0000256" key="1">
    <source>
        <dbReference type="SAM" id="SignalP"/>
    </source>
</evidence>
<evidence type="ECO:0000313" key="2">
    <source>
        <dbReference type="EMBL" id="GBP24466.1"/>
    </source>
</evidence>
<reference evidence="2 3" key="1">
    <citation type="journal article" date="2019" name="Commun. Biol.">
        <title>The bagworm genome reveals a unique fibroin gene that provides high tensile strength.</title>
        <authorList>
            <person name="Kono N."/>
            <person name="Nakamura H."/>
            <person name="Ohtoshi R."/>
            <person name="Tomita M."/>
            <person name="Numata K."/>
            <person name="Arakawa K."/>
        </authorList>
    </citation>
    <scope>NUCLEOTIDE SEQUENCE [LARGE SCALE GENOMIC DNA]</scope>
</reference>
<proteinExistence type="predicted"/>
<protein>
    <recommendedName>
        <fullName evidence="4">Secreted protein</fullName>
    </recommendedName>
</protein>
<gene>
    <name evidence="2" type="ORF">EVAR_20790_1</name>
</gene>
<keyword evidence="3" id="KW-1185">Reference proteome</keyword>
<feature type="chain" id="PRO_5020025097" description="Secreted protein" evidence="1">
    <location>
        <begin position="18"/>
        <end position="148"/>
    </location>
</feature>
<evidence type="ECO:0000313" key="3">
    <source>
        <dbReference type="Proteomes" id="UP000299102"/>
    </source>
</evidence>
<sequence>MWIIYIFLKLNKLSVLAHVCGAALSWCQRKCLTRDFGRLSHQADNTAKNSAIYPVAFLLNWSLGTAPISNNAYGETATSLLHSRRRRIGAVFRSGGFVARCFWRQNAEGRRNSITDRFEGDRVWLTQHVLFTAFQSDFMSVFCAVETA</sequence>
<name>A0A4C1UEU6_EUMVA</name>